<comment type="caution">
    <text evidence="8">The sequence shown here is derived from an EMBL/GenBank/DDBJ whole genome shotgun (WGS) entry which is preliminary data.</text>
</comment>
<comment type="subcellular location">
    <subcellularLocation>
        <location evidence="1">Nucleus</location>
    </subcellularLocation>
</comment>
<dbReference type="GO" id="GO:0005634">
    <property type="term" value="C:nucleus"/>
    <property type="evidence" value="ECO:0007669"/>
    <property type="project" value="UniProtKB-SubCell"/>
</dbReference>
<dbReference type="GO" id="GO:0003677">
    <property type="term" value="F:DNA binding"/>
    <property type="evidence" value="ECO:0007669"/>
    <property type="project" value="UniProtKB-KW"/>
</dbReference>
<feature type="compositionally biased region" description="Low complexity" evidence="6">
    <location>
        <begin position="210"/>
        <end position="238"/>
    </location>
</feature>
<dbReference type="InterPro" id="IPR058673">
    <property type="entry name" value="HHO5-like_N"/>
</dbReference>
<dbReference type="InterPro" id="IPR009057">
    <property type="entry name" value="Homeodomain-like_sf"/>
</dbReference>
<evidence type="ECO:0000313" key="8">
    <source>
        <dbReference type="EMBL" id="KAG0468801.1"/>
    </source>
</evidence>
<dbReference type="InterPro" id="IPR006447">
    <property type="entry name" value="Myb_dom_plants"/>
</dbReference>
<feature type="region of interest" description="Disordered" evidence="6">
    <location>
        <begin position="329"/>
        <end position="366"/>
    </location>
</feature>
<keyword evidence="2" id="KW-0805">Transcription regulation</keyword>
<gene>
    <name evidence="8" type="ORF">HPP92_018129</name>
</gene>
<dbReference type="EMBL" id="JADCNM010000009">
    <property type="protein sequence ID" value="KAG0468801.1"/>
    <property type="molecule type" value="Genomic_DNA"/>
</dbReference>
<evidence type="ECO:0000313" key="9">
    <source>
        <dbReference type="Proteomes" id="UP000639772"/>
    </source>
</evidence>
<sequence length="366" mass="40561">MRSYDSQTPELGLDLTLFTEKAVRGFLRDEMLAAKLEDFVGRLEEERRKIDAFKRELPLCMILISHVIEMSKLELNQCQNAGRVAREFISLKTGADDGQEGEGLVKKEKESNDKMEWMSSAQLWSDNCSDESINCKKDSHLEKKRDGDADAPFLESRSLSPGGSAFVQFRVMPEQTKEEENHGISLPDLSLVQTAIMASRAASGDEIPLGGMTAKGAAASTSGGSSHHRLQLQSQQHQPSRKARRCWSPELHRRFVIALQQLGGAQVATPKQIRELMKVDGLTNDEVKSHLQKFRLHTRRLPTSSPIEVNRVVAMVGGTWISEDHCSTYQKSSSQSGSPQGPLQMACTAHSSDERDPKATAGNDQN</sequence>
<keyword evidence="4" id="KW-0804">Transcription</keyword>
<keyword evidence="3" id="KW-0238">DNA-binding</keyword>
<organism evidence="8 9">
    <name type="scientific">Vanilla planifolia</name>
    <name type="common">Vanilla</name>
    <dbReference type="NCBI Taxonomy" id="51239"/>
    <lineage>
        <taxon>Eukaryota</taxon>
        <taxon>Viridiplantae</taxon>
        <taxon>Streptophyta</taxon>
        <taxon>Embryophyta</taxon>
        <taxon>Tracheophyta</taxon>
        <taxon>Spermatophyta</taxon>
        <taxon>Magnoliopsida</taxon>
        <taxon>Liliopsida</taxon>
        <taxon>Asparagales</taxon>
        <taxon>Orchidaceae</taxon>
        <taxon>Vanilloideae</taxon>
        <taxon>Vanilleae</taxon>
        <taxon>Vanilla</taxon>
    </lineage>
</organism>
<evidence type="ECO:0000256" key="4">
    <source>
        <dbReference type="ARBA" id="ARBA00023163"/>
    </source>
</evidence>
<dbReference type="Gene3D" id="1.10.10.60">
    <property type="entry name" value="Homeodomain-like"/>
    <property type="match status" value="1"/>
</dbReference>
<dbReference type="InterPro" id="IPR044787">
    <property type="entry name" value="HHO5-like"/>
</dbReference>
<evidence type="ECO:0000256" key="2">
    <source>
        <dbReference type="ARBA" id="ARBA00023015"/>
    </source>
</evidence>
<dbReference type="SUPFAM" id="SSF46689">
    <property type="entry name" value="Homeodomain-like"/>
    <property type="match status" value="1"/>
</dbReference>
<dbReference type="InterPro" id="IPR017930">
    <property type="entry name" value="Myb_dom"/>
</dbReference>
<dbReference type="GO" id="GO:0003700">
    <property type="term" value="F:DNA-binding transcription factor activity"/>
    <property type="evidence" value="ECO:0007669"/>
    <property type="project" value="InterPro"/>
</dbReference>
<dbReference type="PROSITE" id="PS51294">
    <property type="entry name" value="HTH_MYB"/>
    <property type="match status" value="1"/>
</dbReference>
<dbReference type="NCBIfam" id="TIGR01557">
    <property type="entry name" value="myb_SHAQKYF"/>
    <property type="match status" value="1"/>
</dbReference>
<dbReference type="PANTHER" id="PTHR31003:SF3">
    <property type="entry name" value="HOMEODOMAIN-LIKE SUPERFAMILY PROTEIN-RELATED"/>
    <property type="match status" value="1"/>
</dbReference>
<evidence type="ECO:0000256" key="3">
    <source>
        <dbReference type="ARBA" id="ARBA00023125"/>
    </source>
</evidence>
<dbReference type="AlphaFoldDB" id="A0A835Q984"/>
<reference evidence="8 9" key="1">
    <citation type="journal article" date="2020" name="Nat. Food">
        <title>A phased Vanilla planifolia genome enables genetic improvement of flavour and production.</title>
        <authorList>
            <person name="Hasing T."/>
            <person name="Tang H."/>
            <person name="Brym M."/>
            <person name="Khazi F."/>
            <person name="Huang T."/>
            <person name="Chambers A.H."/>
        </authorList>
    </citation>
    <scope>NUCLEOTIDE SEQUENCE [LARGE SCALE GENOMIC DNA]</scope>
    <source>
        <tissue evidence="8">Leaf</tissue>
    </source>
</reference>
<feature type="compositionally biased region" description="Low complexity" evidence="6">
    <location>
        <begin position="332"/>
        <end position="342"/>
    </location>
</feature>
<protein>
    <recommendedName>
        <fullName evidence="7">HTH myb-type domain-containing protein</fullName>
    </recommendedName>
</protein>
<keyword evidence="5" id="KW-0539">Nucleus</keyword>
<name>A0A835Q984_VANPL</name>
<evidence type="ECO:0000256" key="6">
    <source>
        <dbReference type="SAM" id="MobiDB-lite"/>
    </source>
</evidence>
<dbReference type="Pfam" id="PF26575">
    <property type="entry name" value="HHO5_N"/>
    <property type="match status" value="1"/>
</dbReference>
<proteinExistence type="predicted"/>
<dbReference type="OrthoDB" id="1908613at2759"/>
<accession>A0A835Q984</accession>
<feature type="region of interest" description="Disordered" evidence="6">
    <location>
        <begin position="205"/>
        <end position="242"/>
    </location>
</feature>
<feature type="domain" description="HTH myb-type" evidence="7">
    <location>
        <begin position="241"/>
        <end position="299"/>
    </location>
</feature>
<dbReference type="FunFam" id="1.10.10.60:FF:000002">
    <property type="entry name" value="Myb family transcription factor"/>
    <property type="match status" value="1"/>
</dbReference>
<evidence type="ECO:0000256" key="5">
    <source>
        <dbReference type="ARBA" id="ARBA00023242"/>
    </source>
</evidence>
<evidence type="ECO:0000256" key="1">
    <source>
        <dbReference type="ARBA" id="ARBA00004123"/>
    </source>
</evidence>
<evidence type="ECO:0000259" key="7">
    <source>
        <dbReference type="PROSITE" id="PS51294"/>
    </source>
</evidence>
<dbReference type="PANTHER" id="PTHR31003">
    <property type="entry name" value="MYB FAMILY TRANSCRIPTION FACTOR"/>
    <property type="match status" value="1"/>
</dbReference>
<dbReference type="Proteomes" id="UP000639772">
    <property type="component" value="Chromosome 9"/>
</dbReference>